<organism evidence="1 2">
    <name type="scientific">Turicimonas muris</name>
    <dbReference type="NCBI Taxonomy" id="1796652"/>
    <lineage>
        <taxon>Bacteria</taxon>
        <taxon>Pseudomonadati</taxon>
        <taxon>Pseudomonadota</taxon>
        <taxon>Betaproteobacteria</taxon>
        <taxon>Burkholderiales</taxon>
        <taxon>Sutterellaceae</taxon>
        <taxon>Turicimonas</taxon>
    </lineage>
</organism>
<accession>A0A227KAJ2</accession>
<dbReference type="Gene3D" id="1.10.10.10">
    <property type="entry name" value="Winged helix-like DNA-binding domain superfamily/Winged helix DNA-binding domain"/>
    <property type="match status" value="1"/>
</dbReference>
<protein>
    <submittedName>
        <fullName evidence="1">Crp/Fnr family transcriptional regulator</fullName>
    </submittedName>
</protein>
<proteinExistence type="predicted"/>
<evidence type="ECO:0000313" key="2">
    <source>
        <dbReference type="Proteomes" id="UP000214610"/>
    </source>
</evidence>
<dbReference type="InterPro" id="IPR014710">
    <property type="entry name" value="RmlC-like_jellyroll"/>
</dbReference>
<dbReference type="InterPro" id="IPR018490">
    <property type="entry name" value="cNMP-bd_dom_sf"/>
</dbReference>
<dbReference type="InterPro" id="IPR036388">
    <property type="entry name" value="WH-like_DNA-bd_sf"/>
</dbReference>
<dbReference type="RefSeq" id="WP_066595430.1">
    <property type="nucleotide sequence ID" value="NZ_CAJTBZ010000024.1"/>
</dbReference>
<dbReference type="Proteomes" id="UP000214610">
    <property type="component" value="Unassembled WGS sequence"/>
</dbReference>
<name>A0A227KAJ2_9BURK</name>
<dbReference type="Gene3D" id="2.60.120.10">
    <property type="entry name" value="Jelly Rolls"/>
    <property type="match status" value="1"/>
</dbReference>
<dbReference type="EMBL" id="NHMP01000015">
    <property type="protein sequence ID" value="OXE44265.1"/>
    <property type="molecule type" value="Genomic_DNA"/>
</dbReference>
<keyword evidence="2" id="KW-1185">Reference proteome</keyword>
<dbReference type="AlphaFoldDB" id="A0A227KAJ2"/>
<evidence type="ECO:0000313" key="1">
    <source>
        <dbReference type="EMBL" id="OXE44265.1"/>
    </source>
</evidence>
<gene>
    <name evidence="1" type="ORF">ADH67_12735</name>
</gene>
<dbReference type="SUPFAM" id="SSF51206">
    <property type="entry name" value="cAMP-binding domain-like"/>
    <property type="match status" value="1"/>
</dbReference>
<sequence>MRQIVFGQQWIHSEEPPEIKEIFFKYGEKRKIKKGQELLHGGPFGEIGYLLKGLCFYRFWDWNDKEHVFSLILPKRCMGDIDGASCTVANVSAYVVKDGEALFLPYEIWHREITANTKILDIFTAHVVKKQESQIEALLACFTMEVDMRLISLFQALIKAYYPIKPDGWNPLPVQLNTVMLSKIISSSRTSVSLQLSEWANRGLVKKDGKFLLIHGALFSDVFDWWENRKTEGDNLGGRIVSSLNKQISNKK</sequence>
<dbReference type="GeneID" id="78362867"/>
<comment type="caution">
    <text evidence="1">The sequence shown here is derived from an EMBL/GenBank/DDBJ whole genome shotgun (WGS) entry which is preliminary data.</text>
</comment>
<reference evidence="2" key="1">
    <citation type="submission" date="2017-05" db="EMBL/GenBank/DDBJ databases">
        <title>Improved OligoMM genomes.</title>
        <authorList>
            <person name="Garzetti D."/>
        </authorList>
    </citation>
    <scope>NUCLEOTIDE SEQUENCE [LARGE SCALE GENOMIC DNA]</scope>
    <source>
        <strain evidence="2">YL45</strain>
    </source>
</reference>